<feature type="domain" description="TonB-dependent receptor plug" evidence="14">
    <location>
        <begin position="118"/>
        <end position="242"/>
    </location>
</feature>
<keyword evidence="3 10" id="KW-1134">Transmembrane beta strand</keyword>
<dbReference type="InterPro" id="IPR023997">
    <property type="entry name" value="TonB-dep_OMP_SusC/RagA_CS"/>
</dbReference>
<dbReference type="Pfam" id="PF00593">
    <property type="entry name" value="TonB_dep_Rec_b-barrel"/>
    <property type="match status" value="1"/>
</dbReference>
<proteinExistence type="inferred from homology"/>
<reference evidence="16" key="1">
    <citation type="submission" date="2016-10" db="EMBL/GenBank/DDBJ databases">
        <authorList>
            <person name="Varghese N."/>
            <person name="Submissions S."/>
        </authorList>
    </citation>
    <scope>NUCLEOTIDE SEQUENCE [LARGE SCALE GENOMIC DNA]</scope>
    <source>
        <strain evidence="16">DSM 22361</strain>
    </source>
</reference>
<feature type="domain" description="TonB-dependent receptor-like beta-barrel" evidence="13">
    <location>
        <begin position="455"/>
        <end position="910"/>
    </location>
</feature>
<keyword evidence="2 10" id="KW-0813">Transport</keyword>
<keyword evidence="9 10" id="KW-0998">Cell outer membrane</keyword>
<dbReference type="NCBIfam" id="TIGR04057">
    <property type="entry name" value="SusC_RagA_signa"/>
    <property type="match status" value="1"/>
</dbReference>
<dbReference type="Gene3D" id="2.60.40.1120">
    <property type="entry name" value="Carboxypeptidase-like, regulatory domain"/>
    <property type="match status" value="1"/>
</dbReference>
<name>A0A1H6BGT8_9SPHI</name>
<gene>
    <name evidence="15" type="ORF">SAMN05421877_11096</name>
</gene>
<organism evidence="15 16">
    <name type="scientific">Sphingobacterium lactis</name>
    <dbReference type="NCBI Taxonomy" id="797291"/>
    <lineage>
        <taxon>Bacteria</taxon>
        <taxon>Pseudomonadati</taxon>
        <taxon>Bacteroidota</taxon>
        <taxon>Sphingobacteriia</taxon>
        <taxon>Sphingobacteriales</taxon>
        <taxon>Sphingobacteriaceae</taxon>
        <taxon>Sphingobacterium</taxon>
    </lineage>
</organism>
<evidence type="ECO:0000259" key="13">
    <source>
        <dbReference type="Pfam" id="PF00593"/>
    </source>
</evidence>
<keyword evidence="7 10" id="KW-0472">Membrane</keyword>
<evidence type="ECO:0000256" key="12">
    <source>
        <dbReference type="SAM" id="SignalP"/>
    </source>
</evidence>
<dbReference type="PANTHER" id="PTHR30069">
    <property type="entry name" value="TONB-DEPENDENT OUTER MEMBRANE RECEPTOR"/>
    <property type="match status" value="1"/>
</dbReference>
<dbReference type="GO" id="GO:0015344">
    <property type="term" value="F:siderophore uptake transmembrane transporter activity"/>
    <property type="evidence" value="ECO:0007669"/>
    <property type="project" value="TreeGrafter"/>
</dbReference>
<evidence type="ECO:0000256" key="7">
    <source>
        <dbReference type="ARBA" id="ARBA00023136"/>
    </source>
</evidence>
<dbReference type="PANTHER" id="PTHR30069:SF29">
    <property type="entry name" value="HEMOGLOBIN AND HEMOGLOBIN-HAPTOGLOBIN-BINDING PROTEIN 1-RELATED"/>
    <property type="match status" value="1"/>
</dbReference>
<evidence type="ECO:0000256" key="8">
    <source>
        <dbReference type="ARBA" id="ARBA00023170"/>
    </source>
</evidence>
<evidence type="ECO:0000256" key="9">
    <source>
        <dbReference type="ARBA" id="ARBA00023237"/>
    </source>
</evidence>
<dbReference type="GO" id="GO:0009279">
    <property type="term" value="C:cell outer membrane"/>
    <property type="evidence" value="ECO:0007669"/>
    <property type="project" value="UniProtKB-SubCell"/>
</dbReference>
<dbReference type="Proteomes" id="UP000236731">
    <property type="component" value="Unassembled WGS sequence"/>
</dbReference>
<dbReference type="AlphaFoldDB" id="A0A1H6BGT8"/>
<feature type="chain" id="PRO_5009293696" evidence="12">
    <location>
        <begin position="24"/>
        <end position="1060"/>
    </location>
</feature>
<dbReference type="GO" id="GO:0044718">
    <property type="term" value="P:siderophore transmembrane transport"/>
    <property type="evidence" value="ECO:0007669"/>
    <property type="project" value="TreeGrafter"/>
</dbReference>
<dbReference type="InterPro" id="IPR012910">
    <property type="entry name" value="Plug_dom"/>
</dbReference>
<feature type="signal peptide" evidence="12">
    <location>
        <begin position="1"/>
        <end position="23"/>
    </location>
</feature>
<dbReference type="NCBIfam" id="TIGR04056">
    <property type="entry name" value="OMP_RagA_SusC"/>
    <property type="match status" value="1"/>
</dbReference>
<dbReference type="InterPro" id="IPR000531">
    <property type="entry name" value="Beta-barrel_TonB"/>
</dbReference>
<comment type="subcellular location">
    <subcellularLocation>
        <location evidence="1 10">Cell outer membrane</location>
        <topology evidence="1 10">Multi-pass membrane protein</topology>
    </subcellularLocation>
</comment>
<evidence type="ECO:0000256" key="10">
    <source>
        <dbReference type="PROSITE-ProRule" id="PRU01360"/>
    </source>
</evidence>
<dbReference type="InterPro" id="IPR036942">
    <property type="entry name" value="Beta-barrel_TonB_sf"/>
</dbReference>
<dbReference type="Pfam" id="PF13715">
    <property type="entry name" value="CarbopepD_reg_2"/>
    <property type="match status" value="1"/>
</dbReference>
<comment type="similarity">
    <text evidence="10 11">Belongs to the TonB-dependent receptor family.</text>
</comment>
<dbReference type="Gene3D" id="2.170.130.10">
    <property type="entry name" value="TonB-dependent receptor, plug domain"/>
    <property type="match status" value="1"/>
</dbReference>
<evidence type="ECO:0000256" key="4">
    <source>
        <dbReference type="ARBA" id="ARBA00022692"/>
    </source>
</evidence>
<dbReference type="SUPFAM" id="SSF56935">
    <property type="entry name" value="Porins"/>
    <property type="match status" value="1"/>
</dbReference>
<dbReference type="OrthoDB" id="9768177at2"/>
<dbReference type="InterPro" id="IPR039426">
    <property type="entry name" value="TonB-dep_rcpt-like"/>
</dbReference>
<evidence type="ECO:0000256" key="2">
    <source>
        <dbReference type="ARBA" id="ARBA00022448"/>
    </source>
</evidence>
<evidence type="ECO:0000259" key="14">
    <source>
        <dbReference type="Pfam" id="PF07715"/>
    </source>
</evidence>
<dbReference type="RefSeq" id="WP_103907221.1">
    <property type="nucleotide sequence ID" value="NZ_CP049246.1"/>
</dbReference>
<dbReference type="SUPFAM" id="SSF49464">
    <property type="entry name" value="Carboxypeptidase regulatory domain-like"/>
    <property type="match status" value="1"/>
</dbReference>
<keyword evidence="5 12" id="KW-0732">Signal</keyword>
<dbReference type="EMBL" id="FNUT01000010">
    <property type="protein sequence ID" value="SEG59842.1"/>
    <property type="molecule type" value="Genomic_DNA"/>
</dbReference>
<evidence type="ECO:0000256" key="11">
    <source>
        <dbReference type="RuleBase" id="RU003357"/>
    </source>
</evidence>
<evidence type="ECO:0000313" key="15">
    <source>
        <dbReference type="EMBL" id="SEG59842.1"/>
    </source>
</evidence>
<dbReference type="Gene3D" id="2.40.170.20">
    <property type="entry name" value="TonB-dependent receptor, beta-barrel domain"/>
    <property type="match status" value="1"/>
</dbReference>
<protein>
    <submittedName>
        <fullName evidence="15">TonB-linked outer membrane protein, SusC/RagA family</fullName>
    </submittedName>
</protein>
<dbReference type="PROSITE" id="PS52016">
    <property type="entry name" value="TONB_DEPENDENT_REC_3"/>
    <property type="match status" value="1"/>
</dbReference>
<evidence type="ECO:0000313" key="16">
    <source>
        <dbReference type="Proteomes" id="UP000236731"/>
    </source>
</evidence>
<dbReference type="Pfam" id="PF07715">
    <property type="entry name" value="Plug"/>
    <property type="match status" value="1"/>
</dbReference>
<keyword evidence="6 11" id="KW-0798">TonB box</keyword>
<dbReference type="InterPro" id="IPR023996">
    <property type="entry name" value="TonB-dep_OMP_SusC/RagA"/>
</dbReference>
<evidence type="ECO:0000256" key="6">
    <source>
        <dbReference type="ARBA" id="ARBA00023077"/>
    </source>
</evidence>
<accession>A0A1H6BGT8</accession>
<sequence length="1060" mass="117630">MNRTIYLYLVGLFFALSTTTVQAQHLIRGKVLNEDGQPVSGATVTDVASKKQTQTNASGEFSFDLPSAARELAVRFLGFQDQTKIFKAGETLNFLLVPSSDVLEEVVVTALGISREKKALGYAVQEVKAAELQTRPTNAMAALSGKVAGLQVVSSGGNMGGSTRTLLRGINSIAGNNQPLYVVDGTPIDNSDLNSASTVSGSVGKDVGNMIQDLNPDDIENISVLKGPSAAALYGSRASNGVILITTKKAGKGEQVNIDVNTGLELEHIVRLPKRQQLYGQGYSQTFQTVDINGQSFKIVDYASDESWGPKLDGTPVLHYYNLNPEQADDYLKPSPWIYPEHDVHYFFQTGLANTNNLAISGNSGNTNYRFSYTNKNVRGTVPNASLGRNTLNFSGGTKLGKLQISSTVNYIHNNSLGKPWTGASNRNIILEAFQWGAVQVDYKRLRDYKREDGTPLAWNRTGWQNTPAAEATRFIDNPYWSAYESYLEEKRDRFYGNIGLQYEVNDWLQVGAKVHGDIYQFDSKDRIAVYSRSTSYYEENSNKLNEYNYEFLATAKKNWDKFSLVANAGANLRNQSRQVNYGTTQGGLNVPNYYNLKNANSVKIENFKYDRRIASLYGSASFGYNDLLYLDATVRNDWSSTLPTDANSFIYPSFTGSFVFSQLPAVQELGWLSFGKVRLGWAQVGNDTDPYQLYKAYEVEQSFNGRPSSKLPATLNNATLKPEITSSWETGVNLQFFRNRLGLDVTYYHNTSRNQILPIPVSAAFGYEAKVLNAGKVENKGLEVILTGTPIRNDNFEWNTTLNWSTNKNKVLKLDDLVNTLTLSSSLINLVAREGEPYGQLLGYDFVYTDAGERVVKEDGTYQRTSQLVPLGSVLPDYLFGFQNGFRYKNFNLGFLIEGRVGGSFYSQTYSVGMYSGILERTAANNVRENGVVLEGVKADVAFNPDGTYTTSNIRENDTRITAQQWGRNESNGPTTFSIFDGTFVKLREVTLGYQIPLKNANLVKRVHVSAYARNIWNIYTKSKYIDPEFANSSGNVQGIEAANIPTPLTYGFNLSLKF</sequence>
<evidence type="ECO:0000256" key="5">
    <source>
        <dbReference type="ARBA" id="ARBA00022729"/>
    </source>
</evidence>
<keyword evidence="16" id="KW-1185">Reference proteome</keyword>
<dbReference type="InterPro" id="IPR037066">
    <property type="entry name" value="Plug_dom_sf"/>
</dbReference>
<keyword evidence="8" id="KW-0675">Receptor</keyword>
<dbReference type="InterPro" id="IPR008969">
    <property type="entry name" value="CarboxyPept-like_regulatory"/>
</dbReference>
<evidence type="ECO:0000256" key="1">
    <source>
        <dbReference type="ARBA" id="ARBA00004571"/>
    </source>
</evidence>
<keyword evidence="4 10" id="KW-0812">Transmembrane</keyword>
<evidence type="ECO:0000256" key="3">
    <source>
        <dbReference type="ARBA" id="ARBA00022452"/>
    </source>
</evidence>